<dbReference type="EMBL" id="OZ034816">
    <property type="protein sequence ID" value="CAL1378258.1"/>
    <property type="molecule type" value="Genomic_DNA"/>
</dbReference>
<evidence type="ECO:0000313" key="2">
    <source>
        <dbReference type="EMBL" id="CAL1378258.1"/>
    </source>
</evidence>
<accession>A0AAV2DX82</accession>
<proteinExistence type="predicted"/>
<keyword evidence="1" id="KW-0732">Signal</keyword>
<protein>
    <submittedName>
        <fullName evidence="2">Uncharacterized protein</fullName>
    </submittedName>
</protein>
<sequence>MQTSSLIKAFFCLFLLGFQMVTLPAANAIRLSEGGEAVEEGQTSLISCKKEADCANAGSILVCIDGHIHCRNQICQCVND</sequence>
<dbReference type="AlphaFoldDB" id="A0AAV2DX82"/>
<organism evidence="2 3">
    <name type="scientific">Linum trigynum</name>
    <dbReference type="NCBI Taxonomy" id="586398"/>
    <lineage>
        <taxon>Eukaryota</taxon>
        <taxon>Viridiplantae</taxon>
        <taxon>Streptophyta</taxon>
        <taxon>Embryophyta</taxon>
        <taxon>Tracheophyta</taxon>
        <taxon>Spermatophyta</taxon>
        <taxon>Magnoliopsida</taxon>
        <taxon>eudicotyledons</taxon>
        <taxon>Gunneridae</taxon>
        <taxon>Pentapetalae</taxon>
        <taxon>rosids</taxon>
        <taxon>fabids</taxon>
        <taxon>Malpighiales</taxon>
        <taxon>Linaceae</taxon>
        <taxon>Linum</taxon>
    </lineage>
</organism>
<evidence type="ECO:0000313" key="3">
    <source>
        <dbReference type="Proteomes" id="UP001497516"/>
    </source>
</evidence>
<evidence type="ECO:0000256" key="1">
    <source>
        <dbReference type="SAM" id="SignalP"/>
    </source>
</evidence>
<gene>
    <name evidence="2" type="ORF">LTRI10_LOCUS19854</name>
</gene>
<feature type="signal peptide" evidence="1">
    <location>
        <begin position="1"/>
        <end position="28"/>
    </location>
</feature>
<reference evidence="2 3" key="1">
    <citation type="submission" date="2024-04" db="EMBL/GenBank/DDBJ databases">
        <authorList>
            <person name="Fracassetti M."/>
        </authorList>
    </citation>
    <scope>NUCLEOTIDE SEQUENCE [LARGE SCALE GENOMIC DNA]</scope>
</reference>
<feature type="chain" id="PRO_5043516903" evidence="1">
    <location>
        <begin position="29"/>
        <end position="80"/>
    </location>
</feature>
<keyword evidence="3" id="KW-1185">Reference proteome</keyword>
<dbReference type="Proteomes" id="UP001497516">
    <property type="component" value="Chromosome 3"/>
</dbReference>
<name>A0AAV2DX82_9ROSI</name>